<dbReference type="InterPro" id="IPR011467">
    <property type="entry name" value="DUF1573"/>
</dbReference>
<evidence type="ECO:0000313" key="3">
    <source>
        <dbReference type="Proteomes" id="UP000034293"/>
    </source>
</evidence>
<reference evidence="2 3" key="1">
    <citation type="journal article" date="2015" name="Nature">
        <title>rRNA introns, odd ribosomes, and small enigmatic genomes across a large radiation of phyla.</title>
        <authorList>
            <person name="Brown C.T."/>
            <person name="Hug L.A."/>
            <person name="Thomas B.C."/>
            <person name="Sharon I."/>
            <person name="Castelle C.J."/>
            <person name="Singh A."/>
            <person name="Wilkins M.J."/>
            <person name="Williams K.H."/>
            <person name="Banfield J.F."/>
        </authorList>
    </citation>
    <scope>NUCLEOTIDE SEQUENCE [LARGE SCALE GENOMIC DNA]</scope>
</reference>
<protein>
    <recommendedName>
        <fullName evidence="4">DUF1573 domain-containing protein</fullName>
    </recommendedName>
</protein>
<keyword evidence="1" id="KW-0472">Membrane</keyword>
<keyword evidence="1" id="KW-1133">Transmembrane helix</keyword>
<evidence type="ECO:0000256" key="1">
    <source>
        <dbReference type="SAM" id="Phobius"/>
    </source>
</evidence>
<keyword evidence="1" id="KW-0812">Transmembrane</keyword>
<dbReference type="Proteomes" id="UP000034293">
    <property type="component" value="Unassembled WGS sequence"/>
</dbReference>
<organism evidence="2 3">
    <name type="scientific">Candidatus Woesebacteria bacterium GW2011_GWA1_40_43</name>
    <dbReference type="NCBI Taxonomy" id="1618553"/>
    <lineage>
        <taxon>Bacteria</taxon>
        <taxon>Candidatus Woeseibacteriota</taxon>
    </lineage>
</organism>
<dbReference type="InterPro" id="IPR013783">
    <property type="entry name" value="Ig-like_fold"/>
</dbReference>
<dbReference type="EMBL" id="LBZA01000009">
    <property type="protein sequence ID" value="KKR64371.1"/>
    <property type="molecule type" value="Genomic_DNA"/>
</dbReference>
<dbReference type="Pfam" id="PF07610">
    <property type="entry name" value="DUF1573"/>
    <property type="match status" value="1"/>
</dbReference>
<dbReference type="AlphaFoldDB" id="A0A0G0SPK6"/>
<sequence>MTKEGKTILAIIVGTILLVGGFAFLMTRASSGSNSNGKDSYINNVEAANLEASPSGRIDLGKVPYRGGIISKSFDIKNTSTSAIKLRKITTSCMCTVAKVKLGNKETKFYGMEMNGDLNPLLDFDLPAGETAQVIFEFDPAAHGPQGIGAVDRVIMIFFDVGYKILEFDGEVVK</sequence>
<proteinExistence type="predicted"/>
<evidence type="ECO:0000313" key="2">
    <source>
        <dbReference type="EMBL" id="KKR64371.1"/>
    </source>
</evidence>
<accession>A0A0G0SPK6</accession>
<name>A0A0G0SPK6_9BACT</name>
<dbReference type="Gene3D" id="2.60.40.10">
    <property type="entry name" value="Immunoglobulins"/>
    <property type="match status" value="1"/>
</dbReference>
<gene>
    <name evidence="2" type="ORF">UU02_C0009G0020</name>
</gene>
<evidence type="ECO:0008006" key="4">
    <source>
        <dbReference type="Google" id="ProtNLM"/>
    </source>
</evidence>
<feature type="transmembrane region" description="Helical" evidence="1">
    <location>
        <begin position="7"/>
        <end position="26"/>
    </location>
</feature>
<comment type="caution">
    <text evidence="2">The sequence shown here is derived from an EMBL/GenBank/DDBJ whole genome shotgun (WGS) entry which is preliminary data.</text>
</comment>